<feature type="region of interest" description="Disordered" evidence="1">
    <location>
        <begin position="21"/>
        <end position="44"/>
    </location>
</feature>
<organism evidence="2 3">
    <name type="scientific">Globisporangium ultimum (strain ATCC 200006 / CBS 805.95 / DAOM BR144)</name>
    <name type="common">Pythium ultimum</name>
    <dbReference type="NCBI Taxonomy" id="431595"/>
    <lineage>
        <taxon>Eukaryota</taxon>
        <taxon>Sar</taxon>
        <taxon>Stramenopiles</taxon>
        <taxon>Oomycota</taxon>
        <taxon>Peronosporomycetes</taxon>
        <taxon>Pythiales</taxon>
        <taxon>Pythiaceae</taxon>
        <taxon>Globisporangium</taxon>
    </lineage>
</organism>
<accession>K3X4P4</accession>
<dbReference type="HOGENOM" id="CLU_1399658_0_0_1"/>
<dbReference type="Proteomes" id="UP000019132">
    <property type="component" value="Unassembled WGS sequence"/>
</dbReference>
<evidence type="ECO:0000313" key="3">
    <source>
        <dbReference type="Proteomes" id="UP000019132"/>
    </source>
</evidence>
<dbReference type="InParanoid" id="K3X4P4"/>
<reference evidence="3" key="2">
    <citation type="submission" date="2010-04" db="EMBL/GenBank/DDBJ databases">
        <authorList>
            <person name="Buell R."/>
            <person name="Hamilton J."/>
            <person name="Hostetler J."/>
        </authorList>
    </citation>
    <scope>NUCLEOTIDE SEQUENCE [LARGE SCALE GENOMIC DNA]</scope>
    <source>
        <strain evidence="3">DAOM:BR144</strain>
    </source>
</reference>
<dbReference type="VEuPathDB" id="FungiDB:PYU1_G012167"/>
<dbReference type="EMBL" id="GL376601">
    <property type="status" value="NOT_ANNOTATED_CDS"/>
    <property type="molecule type" value="Genomic_DNA"/>
</dbReference>
<sequence>SFFSSTSAWSWRPRATLFHPGRRTRVPSRRPPAILRPRSHRVPTPSPCLRPLRLALPGRIHSRHRHPAPRLLFRILFGVLVFQVLHGAHVRPGLDCLSRHVNGVHDLLLLVVVHEARVLALEHRDTLLHVLGVLEERRLGADGRVLAHVGVQLLDHLRRVLDGLALILARGDLLRRARRRHPLLPLRAAGRCVNV</sequence>
<protein>
    <submittedName>
        <fullName evidence="2">Uncharacterized protein</fullName>
    </submittedName>
</protein>
<evidence type="ECO:0000256" key="1">
    <source>
        <dbReference type="SAM" id="MobiDB-lite"/>
    </source>
</evidence>
<evidence type="ECO:0000313" key="2">
    <source>
        <dbReference type="EnsemblProtists" id="PYU1_T012193"/>
    </source>
</evidence>
<dbReference type="EnsemblProtists" id="PYU1_T012193">
    <property type="protein sequence ID" value="PYU1_T012193"/>
    <property type="gene ID" value="PYU1_G012167"/>
</dbReference>
<keyword evidence="3" id="KW-1185">Reference proteome</keyword>
<proteinExistence type="predicted"/>
<reference evidence="2" key="3">
    <citation type="submission" date="2015-02" db="UniProtKB">
        <authorList>
            <consortium name="EnsemblProtists"/>
        </authorList>
    </citation>
    <scope>IDENTIFICATION</scope>
    <source>
        <strain evidence="2">DAOM BR144</strain>
    </source>
</reference>
<dbReference type="AlphaFoldDB" id="K3X4P4"/>
<name>K3X4P4_GLOUD</name>
<reference evidence="3" key="1">
    <citation type="journal article" date="2010" name="Genome Biol.">
        <title>Genome sequence of the necrotrophic plant pathogen Pythium ultimum reveals original pathogenicity mechanisms and effector repertoire.</title>
        <authorList>
            <person name="Levesque C.A."/>
            <person name="Brouwer H."/>
            <person name="Cano L."/>
            <person name="Hamilton J.P."/>
            <person name="Holt C."/>
            <person name="Huitema E."/>
            <person name="Raffaele S."/>
            <person name="Robideau G.P."/>
            <person name="Thines M."/>
            <person name="Win J."/>
            <person name="Zerillo M.M."/>
            <person name="Beakes G.W."/>
            <person name="Boore J.L."/>
            <person name="Busam D."/>
            <person name="Dumas B."/>
            <person name="Ferriera S."/>
            <person name="Fuerstenberg S.I."/>
            <person name="Gachon C.M."/>
            <person name="Gaulin E."/>
            <person name="Govers F."/>
            <person name="Grenville-Briggs L."/>
            <person name="Horner N."/>
            <person name="Hostetler J."/>
            <person name="Jiang R.H."/>
            <person name="Johnson J."/>
            <person name="Krajaejun T."/>
            <person name="Lin H."/>
            <person name="Meijer H.J."/>
            <person name="Moore B."/>
            <person name="Morris P."/>
            <person name="Phuntmart V."/>
            <person name="Puiu D."/>
            <person name="Shetty J."/>
            <person name="Stajich J.E."/>
            <person name="Tripathy S."/>
            <person name="Wawra S."/>
            <person name="van West P."/>
            <person name="Whitty B.R."/>
            <person name="Coutinho P.M."/>
            <person name="Henrissat B."/>
            <person name="Martin F."/>
            <person name="Thomas P.D."/>
            <person name="Tyler B.M."/>
            <person name="De Vries R.P."/>
            <person name="Kamoun S."/>
            <person name="Yandell M."/>
            <person name="Tisserat N."/>
            <person name="Buell C.R."/>
        </authorList>
    </citation>
    <scope>NUCLEOTIDE SEQUENCE</scope>
    <source>
        <strain evidence="3">DAOM:BR144</strain>
    </source>
</reference>